<dbReference type="InterPro" id="IPR020611">
    <property type="entry name" value="Cu2_ascorb_mOase_CS-1"/>
</dbReference>
<keyword evidence="4" id="KW-0503">Monooxygenase</keyword>
<keyword evidence="7" id="KW-1185">Reference proteome</keyword>
<keyword evidence="1" id="KW-0479">Metal-binding</keyword>
<dbReference type="InterPro" id="IPR008977">
    <property type="entry name" value="PHM/PNGase_F_dom_sf"/>
</dbReference>
<keyword evidence="3" id="KW-0186">Copper</keyword>
<reference evidence="6 7" key="1">
    <citation type="journal article" date="2021" name="Elife">
        <title>Chloroplast acquisition without the gene transfer in kleptoplastic sea slugs, Plakobranchus ocellatus.</title>
        <authorList>
            <person name="Maeda T."/>
            <person name="Takahashi S."/>
            <person name="Yoshida T."/>
            <person name="Shimamura S."/>
            <person name="Takaki Y."/>
            <person name="Nagai Y."/>
            <person name="Toyoda A."/>
            <person name="Suzuki Y."/>
            <person name="Arimoto A."/>
            <person name="Ishii H."/>
            <person name="Satoh N."/>
            <person name="Nishiyama T."/>
            <person name="Hasebe M."/>
            <person name="Maruyama T."/>
            <person name="Minagawa J."/>
            <person name="Obokata J."/>
            <person name="Shigenobu S."/>
        </authorList>
    </citation>
    <scope>NUCLEOTIDE SEQUENCE [LARGE SCALE GENOMIC DNA]</scope>
</reference>
<evidence type="ECO:0000313" key="6">
    <source>
        <dbReference type="EMBL" id="GFR94145.1"/>
    </source>
</evidence>
<name>A0AAV4HC24_9GAST</name>
<gene>
    <name evidence="6" type="ORF">ElyMa_000911400</name>
</gene>
<dbReference type="SUPFAM" id="SSF49742">
    <property type="entry name" value="PHM/PNGase F"/>
    <property type="match status" value="1"/>
</dbReference>
<protein>
    <submittedName>
        <fullName evidence="6">Dopamine beta-hydroxylase</fullName>
    </submittedName>
</protein>
<dbReference type="InterPro" id="IPR000323">
    <property type="entry name" value="Cu2_ascorb_mOase_N"/>
</dbReference>
<dbReference type="GO" id="GO:0005507">
    <property type="term" value="F:copper ion binding"/>
    <property type="evidence" value="ECO:0007669"/>
    <property type="project" value="InterPro"/>
</dbReference>
<evidence type="ECO:0000256" key="1">
    <source>
        <dbReference type="ARBA" id="ARBA00022723"/>
    </source>
</evidence>
<accession>A0AAV4HC24</accession>
<keyword evidence="2" id="KW-0560">Oxidoreductase</keyword>
<evidence type="ECO:0000256" key="3">
    <source>
        <dbReference type="ARBA" id="ARBA00023008"/>
    </source>
</evidence>
<sequence length="165" mass="17848">MLACLNCSPIALENAAIRVKSLWFCRVFFYKLVVGSGQKELYNGASKGNYLLVAYDAPAGNTTAPPHHQDLSFGLFVCPQYEGIVAPGSGDLVHHMEVFHCVTQKGASIPYFSGPGLSEGKPEGLGVCRHVIGAWAMGAEVNNSTRDCKYMTIVTNIVVVFKFTD</sequence>
<dbReference type="Pfam" id="PF01082">
    <property type="entry name" value="Cu2_monooxygen"/>
    <property type="match status" value="1"/>
</dbReference>
<proteinExistence type="predicted"/>
<dbReference type="InterPro" id="IPR036939">
    <property type="entry name" value="Cu2_ascorb_mOase_N_sf"/>
</dbReference>
<dbReference type="PROSITE" id="PS00084">
    <property type="entry name" value="CU2_MONOOXYGENASE_1"/>
    <property type="match status" value="1"/>
</dbReference>
<dbReference type="Proteomes" id="UP000762676">
    <property type="component" value="Unassembled WGS sequence"/>
</dbReference>
<evidence type="ECO:0000256" key="4">
    <source>
        <dbReference type="ARBA" id="ARBA00023033"/>
    </source>
</evidence>
<dbReference type="EMBL" id="BMAT01001859">
    <property type="protein sequence ID" value="GFR94145.1"/>
    <property type="molecule type" value="Genomic_DNA"/>
</dbReference>
<evidence type="ECO:0000259" key="5">
    <source>
        <dbReference type="Pfam" id="PF01082"/>
    </source>
</evidence>
<comment type="caution">
    <text evidence="6">The sequence shown here is derived from an EMBL/GenBank/DDBJ whole genome shotgun (WGS) entry which is preliminary data.</text>
</comment>
<dbReference type="GO" id="GO:0016715">
    <property type="term" value="F:oxidoreductase activity, acting on paired donors, with incorporation or reduction of molecular oxygen, reduced ascorbate as one donor, and incorporation of one atom of oxygen"/>
    <property type="evidence" value="ECO:0007669"/>
    <property type="project" value="InterPro"/>
</dbReference>
<evidence type="ECO:0000313" key="7">
    <source>
        <dbReference type="Proteomes" id="UP000762676"/>
    </source>
</evidence>
<evidence type="ECO:0000256" key="2">
    <source>
        <dbReference type="ARBA" id="ARBA00023002"/>
    </source>
</evidence>
<dbReference type="AlphaFoldDB" id="A0AAV4HC24"/>
<feature type="domain" description="Copper type II ascorbate-dependent monooxygenase N-terminal" evidence="5">
    <location>
        <begin position="80"/>
        <end position="141"/>
    </location>
</feature>
<organism evidence="6 7">
    <name type="scientific">Elysia marginata</name>
    <dbReference type="NCBI Taxonomy" id="1093978"/>
    <lineage>
        <taxon>Eukaryota</taxon>
        <taxon>Metazoa</taxon>
        <taxon>Spiralia</taxon>
        <taxon>Lophotrochozoa</taxon>
        <taxon>Mollusca</taxon>
        <taxon>Gastropoda</taxon>
        <taxon>Heterobranchia</taxon>
        <taxon>Euthyneura</taxon>
        <taxon>Panpulmonata</taxon>
        <taxon>Sacoglossa</taxon>
        <taxon>Placobranchoidea</taxon>
        <taxon>Plakobranchidae</taxon>
        <taxon>Elysia</taxon>
    </lineage>
</organism>
<dbReference type="Gene3D" id="2.60.120.310">
    <property type="entry name" value="Copper type II, ascorbate-dependent monooxygenase, N-terminal domain"/>
    <property type="match status" value="1"/>
</dbReference>